<dbReference type="PROSITE" id="PS51257">
    <property type="entry name" value="PROKAR_LIPOPROTEIN"/>
    <property type="match status" value="1"/>
</dbReference>
<gene>
    <name evidence="2" type="ORF">BN13_40005</name>
</gene>
<evidence type="ECO:0000313" key="2">
    <source>
        <dbReference type="EMBL" id="CCI53453.1"/>
    </source>
</evidence>
<dbReference type="AlphaFoldDB" id="A0A077MEL2"/>
<dbReference type="STRING" id="1193518.BN13_40005"/>
<comment type="caution">
    <text evidence="2">The sequence shown here is derived from an EMBL/GenBank/DDBJ whole genome shotgun (WGS) entry which is preliminary data.</text>
</comment>
<keyword evidence="3" id="KW-1185">Reference proteome</keyword>
<dbReference type="SMART" id="SM00909">
    <property type="entry name" value="Germane"/>
    <property type="match status" value="1"/>
</dbReference>
<feature type="domain" description="GerMN" evidence="1">
    <location>
        <begin position="206"/>
        <end position="295"/>
    </location>
</feature>
<dbReference type="InterPro" id="IPR059026">
    <property type="entry name" value="LpqB_N"/>
</dbReference>
<evidence type="ECO:0000259" key="1">
    <source>
        <dbReference type="SMART" id="SM00909"/>
    </source>
</evidence>
<dbReference type="Pfam" id="PF10646">
    <property type="entry name" value="Germane"/>
    <property type="match status" value="1"/>
</dbReference>
<reference evidence="2 3" key="1">
    <citation type="journal article" date="2013" name="ISME J.">
        <title>A metabolic model for members of the genus Tetrasphaera involved in enhanced biological phosphorus removal.</title>
        <authorList>
            <person name="Kristiansen R."/>
            <person name="Nguyen H.T.T."/>
            <person name="Saunders A.M."/>
            <person name="Nielsen J.L."/>
            <person name="Wimmer R."/>
            <person name="Le V.Q."/>
            <person name="McIlroy S.J."/>
            <person name="Petrovski S."/>
            <person name="Seviour R.J."/>
            <person name="Calteau A."/>
            <person name="Nielsen K.L."/>
            <person name="Nielsen P.H."/>
        </authorList>
    </citation>
    <scope>NUCLEOTIDE SEQUENCE [LARGE SCALE GENOMIC DNA]</scope>
    <source>
        <strain evidence="2 3">Ben 74</strain>
    </source>
</reference>
<sequence length="593" mass="62406">MMSVLRRLGARLGILLVVLSVSGCLGIRADESVRVGLNVDEPSPDPAYNVPAGPTPGAAPDTIIRDFLRAEEVTAERLAVAQSFLTTRMVAEWEPGISTEVIDSADSVVISYRGDGWYDVKANLVARIDAAGRAVTVTPGSRASTSMRLERVDGQWRIGQADADFGRWVRRGNLQQVLRPQRIYYPAANGRTLIPDVRWLPVTRLATGLTRALIGPPPAYLEGAVRTGLGSARLSVDAVPVDGSVATVPLIASAAFSVLATRVDAWGQLVATLTEAPNISAVRVTLEETPLQVPGVQPPVLAAAELGFRTLDPAPGVKPVVRVGDRILSVDFDTLLGPGVDLGTLPSAFPRVPATWGRLALSFTGSELAAVGDNGTGLARYRADGSIEPEGFADRLTGPAYDRDGWLWVGGRPFDKEAQARLWTIDSNAEPFEGSGPAAKPIVASWLVDRLPIDVAFPVDGTRIAVVSTDATGKNSRLDVAGVARDADGTPTTLAGNTIRLGTALSQIREVVWLSPTDLAVLAGPKGKAQPYLVTLGDVITPLGGVEGADHITTAGGARNLAVRDVEGHLLVRAGASWQPLPEGLSDLVPPGR</sequence>
<dbReference type="InterPro" id="IPR019606">
    <property type="entry name" value="GerMN"/>
</dbReference>
<accession>A0A077MEL2</accession>
<dbReference type="EMBL" id="CAJC01000150">
    <property type="protein sequence ID" value="CCI53453.1"/>
    <property type="molecule type" value="Genomic_DNA"/>
</dbReference>
<name>A0A077MEL2_9MICO</name>
<keyword evidence="2" id="KW-0449">Lipoprotein</keyword>
<proteinExistence type="predicted"/>
<protein>
    <submittedName>
        <fullName evidence="2">Putative Lipoprotein</fullName>
    </submittedName>
</protein>
<dbReference type="Pfam" id="PF25976">
    <property type="entry name" value="LpqB_N"/>
    <property type="match status" value="1"/>
</dbReference>
<dbReference type="Proteomes" id="UP000035720">
    <property type="component" value="Unassembled WGS sequence"/>
</dbReference>
<organism evidence="2 3">
    <name type="scientific">Nostocoides jenkinsii Ben 74</name>
    <dbReference type="NCBI Taxonomy" id="1193518"/>
    <lineage>
        <taxon>Bacteria</taxon>
        <taxon>Bacillati</taxon>
        <taxon>Actinomycetota</taxon>
        <taxon>Actinomycetes</taxon>
        <taxon>Micrococcales</taxon>
        <taxon>Intrasporangiaceae</taxon>
        <taxon>Nostocoides</taxon>
    </lineage>
</organism>
<evidence type="ECO:0000313" key="3">
    <source>
        <dbReference type="Proteomes" id="UP000035720"/>
    </source>
</evidence>
<dbReference type="RefSeq" id="WP_048543780.1">
    <property type="nucleotide sequence ID" value="NZ_HF571038.1"/>
</dbReference>